<sequence>MSVRVRERTCRGAGAGGGCIAPVPLQHTDTSRRAGVQAGWFCRCGNVVGRSTMSLTLIALLSRGSLPLGRPLFLGLRLTPHPDTQTPKRPTVTWRLISLMSLQLVRFRWKSHPAHCDADMPQ</sequence>
<dbReference type="Proteomes" id="UP001157502">
    <property type="component" value="Chromosome 25"/>
</dbReference>
<gene>
    <name evidence="1" type="ORF">DPEC_G00278290</name>
</gene>
<keyword evidence="2" id="KW-1185">Reference proteome</keyword>
<organism evidence="1 2">
    <name type="scientific">Dallia pectoralis</name>
    <name type="common">Alaska blackfish</name>
    <dbReference type="NCBI Taxonomy" id="75939"/>
    <lineage>
        <taxon>Eukaryota</taxon>
        <taxon>Metazoa</taxon>
        <taxon>Chordata</taxon>
        <taxon>Craniata</taxon>
        <taxon>Vertebrata</taxon>
        <taxon>Euteleostomi</taxon>
        <taxon>Actinopterygii</taxon>
        <taxon>Neopterygii</taxon>
        <taxon>Teleostei</taxon>
        <taxon>Protacanthopterygii</taxon>
        <taxon>Esociformes</taxon>
        <taxon>Umbridae</taxon>
        <taxon>Dallia</taxon>
    </lineage>
</organism>
<proteinExistence type="predicted"/>
<evidence type="ECO:0000313" key="1">
    <source>
        <dbReference type="EMBL" id="KAJ7992414.1"/>
    </source>
</evidence>
<dbReference type="EMBL" id="CM055752">
    <property type="protein sequence ID" value="KAJ7992414.1"/>
    <property type="molecule type" value="Genomic_DNA"/>
</dbReference>
<evidence type="ECO:0000313" key="2">
    <source>
        <dbReference type="Proteomes" id="UP001157502"/>
    </source>
</evidence>
<comment type="caution">
    <text evidence="1">The sequence shown here is derived from an EMBL/GenBank/DDBJ whole genome shotgun (WGS) entry which is preliminary data.</text>
</comment>
<reference evidence="1" key="1">
    <citation type="submission" date="2021-05" db="EMBL/GenBank/DDBJ databases">
        <authorList>
            <person name="Pan Q."/>
            <person name="Jouanno E."/>
            <person name="Zahm M."/>
            <person name="Klopp C."/>
            <person name="Cabau C."/>
            <person name="Louis A."/>
            <person name="Berthelot C."/>
            <person name="Parey E."/>
            <person name="Roest Crollius H."/>
            <person name="Montfort J."/>
            <person name="Robinson-Rechavi M."/>
            <person name="Bouchez O."/>
            <person name="Lampietro C."/>
            <person name="Lopez Roques C."/>
            <person name="Donnadieu C."/>
            <person name="Postlethwait J."/>
            <person name="Bobe J."/>
            <person name="Dillon D."/>
            <person name="Chandos A."/>
            <person name="von Hippel F."/>
            <person name="Guiguen Y."/>
        </authorList>
    </citation>
    <scope>NUCLEOTIDE SEQUENCE</scope>
    <source>
        <strain evidence="1">YG-Jan2019</strain>
    </source>
</reference>
<name>A0ACC2FM13_DALPE</name>
<protein>
    <submittedName>
        <fullName evidence="1">Uncharacterized protein</fullName>
    </submittedName>
</protein>
<accession>A0ACC2FM13</accession>